<name>A0A2H1E5Z8_9FLAO</name>
<protein>
    <recommendedName>
        <fullName evidence="4">Lipoprotein</fullName>
    </recommendedName>
</protein>
<accession>A0A2H1E5Z8</accession>
<evidence type="ECO:0000256" key="1">
    <source>
        <dbReference type="SAM" id="SignalP"/>
    </source>
</evidence>
<feature type="chain" id="PRO_5013749167" description="Lipoprotein" evidence="1">
    <location>
        <begin position="22"/>
        <end position="530"/>
    </location>
</feature>
<dbReference type="RefSeq" id="WP_100210565.1">
    <property type="nucleotide sequence ID" value="NZ_CP138495.1"/>
</dbReference>
<keyword evidence="3" id="KW-1185">Reference proteome</keyword>
<evidence type="ECO:0008006" key="4">
    <source>
        <dbReference type="Google" id="ProtNLM"/>
    </source>
</evidence>
<dbReference type="InterPro" id="IPR025366">
    <property type="entry name" value="DUF4270"/>
</dbReference>
<dbReference type="GeneID" id="47721880"/>
<keyword evidence="1" id="KW-0732">Signal</keyword>
<evidence type="ECO:0000313" key="3">
    <source>
        <dbReference type="Proteomes" id="UP000231564"/>
    </source>
</evidence>
<evidence type="ECO:0000313" key="2">
    <source>
        <dbReference type="EMBL" id="SFZ80186.1"/>
    </source>
</evidence>
<organism evidence="2 3">
    <name type="scientific">Tenacibaculum maritimum NCIMB 2154</name>
    <dbReference type="NCBI Taxonomy" id="1349785"/>
    <lineage>
        <taxon>Bacteria</taxon>
        <taxon>Pseudomonadati</taxon>
        <taxon>Bacteroidota</taxon>
        <taxon>Flavobacteriia</taxon>
        <taxon>Flavobacteriales</taxon>
        <taxon>Flavobacteriaceae</taxon>
        <taxon>Tenacibaculum</taxon>
    </lineage>
</organism>
<dbReference type="PROSITE" id="PS51257">
    <property type="entry name" value="PROKAR_LIPOPROTEIN"/>
    <property type="match status" value="1"/>
</dbReference>
<dbReference type="Proteomes" id="UP000231564">
    <property type="component" value="Chromosome MARIT"/>
</dbReference>
<proteinExistence type="predicted"/>
<dbReference type="OrthoDB" id="1466062at2"/>
<dbReference type="AlphaFoldDB" id="A0A2H1E5Z8"/>
<dbReference type="KEGG" id="tmar:MARIT_0276"/>
<sequence>MIKKNAYLCCLILLCLGLTVSCDKDFQDIGTTIIDNNIFDTRELVLDVEITPKNIESVRADNIALGNLGAYLFGIYQKGKSNNVKTEASIISQLALPSQLKVVDKTYLADTTVVTIIDDVVLKIPLQVTSKGKTSSGKSIFRIDSLLGNANDNFTVEVYQSNTFLNRLDPSNPSKNNSFQSNESYEKIGALLNANMDTDFSFANAAGDTVYYFNRHLSDGREFKDSIKIVNGSIKANPFKTIRLDKNRFKTAFLDKYTSDDFASQEALNNYFRGVIIEASGASGAMVPLDFSKAALSPSIDIIYTNTILKGGTIIDTISKKDSFVFSGIKNSLYKTTAASTNIANTFILHGTSGSMANIKLFGDDLDNNGVADKIEELRKQSLLVNDASLTFYISQNSSLDTLKTPKRLFLYKNGVTRNDAGELVSTPSQISDLLNEGPNSFGGTLELSSQKPDRYRFRITDYVSDLLDGTSNYLPELGLRVFNTTDIPRTRDTIVRSYNWNARSVPLQDNSTVNGARKAKLKITYTVKK</sequence>
<dbReference type="Pfam" id="PF14092">
    <property type="entry name" value="DUF4270"/>
    <property type="match status" value="1"/>
</dbReference>
<dbReference type="STRING" id="1349785.GCA_000509405_00581"/>
<reference evidence="2 3" key="1">
    <citation type="submission" date="2016-11" db="EMBL/GenBank/DDBJ databases">
        <authorList>
            <person name="Jaros S."/>
            <person name="Januszkiewicz K."/>
            <person name="Wedrychowicz H."/>
        </authorList>
    </citation>
    <scope>NUCLEOTIDE SEQUENCE [LARGE SCALE GENOMIC DNA]</scope>
    <source>
        <strain evidence="2">NCIMB 2154T</strain>
    </source>
</reference>
<feature type="signal peptide" evidence="1">
    <location>
        <begin position="1"/>
        <end position="21"/>
    </location>
</feature>
<gene>
    <name evidence="2" type="ORF">MARIT_0276</name>
</gene>
<dbReference type="EMBL" id="LT634361">
    <property type="protein sequence ID" value="SFZ80186.1"/>
    <property type="molecule type" value="Genomic_DNA"/>
</dbReference>